<gene>
    <name evidence="1" type="ORF">SMMRWMVJ_CDS0090</name>
</gene>
<accession>A0AAU8KUD8</accession>
<organism evidence="1">
    <name type="scientific">Acinetobacter phage vB_Ab_01_KEN_01</name>
    <dbReference type="NCBI Taxonomy" id="3143010"/>
    <lineage>
        <taxon>Viruses</taxon>
    </lineage>
</organism>
<evidence type="ECO:0000313" key="1">
    <source>
        <dbReference type="EMBL" id="XCN27078.1"/>
    </source>
</evidence>
<dbReference type="EMBL" id="PP841127">
    <property type="protein sequence ID" value="XCN27078.1"/>
    <property type="molecule type" value="Genomic_DNA"/>
</dbReference>
<protein>
    <submittedName>
        <fullName evidence="1">Uncharacterized protein</fullName>
    </submittedName>
</protein>
<reference evidence="1" key="1">
    <citation type="submission" date="2024-05" db="EMBL/GenBank/DDBJ databases">
        <title>Complete Genome Sequences of 14 Acinetobacter baumannii phages isolated in Kenya.</title>
        <authorList>
            <person name="Mwai F."/>
            <person name="Kigen C."/>
            <person name="Makobe C."/>
            <person name="Georges M."/>
            <person name="Mutai I."/>
            <person name="Odoyo E."/>
            <person name="Gachoya M."/>
            <person name="Musila L."/>
        </authorList>
    </citation>
    <scope>NUCLEOTIDE SEQUENCE</scope>
</reference>
<proteinExistence type="predicted"/>
<name>A0AAU8KUD8_9VIRU</name>
<sequence length="29" mass="3509">MCCERLNHFKNLVRRREAESVSCTRHDDC</sequence>